<name>A0A839Z148_9SPHN</name>
<dbReference type="Proteomes" id="UP000578569">
    <property type="component" value="Unassembled WGS sequence"/>
</dbReference>
<accession>A0A839Z148</accession>
<proteinExistence type="predicted"/>
<reference evidence="1 2" key="1">
    <citation type="submission" date="2020-08" db="EMBL/GenBank/DDBJ databases">
        <title>Genomic Encyclopedia of Type Strains, Phase IV (KMG-IV): sequencing the most valuable type-strain genomes for metagenomic binning, comparative biology and taxonomic classification.</title>
        <authorList>
            <person name="Goeker M."/>
        </authorList>
    </citation>
    <scope>NUCLEOTIDE SEQUENCE [LARGE SCALE GENOMIC DNA]</scope>
    <source>
        <strain evidence="1 2">DSM 24194</strain>
    </source>
</reference>
<dbReference type="RefSeq" id="WP_183934387.1">
    <property type="nucleotide sequence ID" value="NZ_JACICF010000002.1"/>
</dbReference>
<gene>
    <name evidence="1" type="ORF">FHS50_002111</name>
</gene>
<evidence type="ECO:0000313" key="1">
    <source>
        <dbReference type="EMBL" id="MBB3765049.1"/>
    </source>
</evidence>
<comment type="caution">
    <text evidence="1">The sequence shown here is derived from an EMBL/GenBank/DDBJ whole genome shotgun (WGS) entry which is preliminary data.</text>
</comment>
<sequence>MSEVRRVGGLVHYERGNWFEANAEALTRYFLKGVSEELGQELKLLPHRRGKGGAVIGKRAGRTQNLAR</sequence>
<evidence type="ECO:0000313" key="2">
    <source>
        <dbReference type="Proteomes" id="UP000578569"/>
    </source>
</evidence>
<protein>
    <submittedName>
        <fullName evidence="1">Uncharacterized protein</fullName>
    </submittedName>
</protein>
<organism evidence="1 2">
    <name type="scientific">Sphingomicrobium lutaoense</name>
    <dbReference type="NCBI Taxonomy" id="515949"/>
    <lineage>
        <taxon>Bacteria</taxon>
        <taxon>Pseudomonadati</taxon>
        <taxon>Pseudomonadota</taxon>
        <taxon>Alphaproteobacteria</taxon>
        <taxon>Sphingomonadales</taxon>
        <taxon>Sphingomonadaceae</taxon>
        <taxon>Sphingomicrobium</taxon>
    </lineage>
</organism>
<dbReference type="AlphaFoldDB" id="A0A839Z148"/>
<dbReference type="EMBL" id="JACICF010000002">
    <property type="protein sequence ID" value="MBB3765049.1"/>
    <property type="molecule type" value="Genomic_DNA"/>
</dbReference>
<keyword evidence="2" id="KW-1185">Reference proteome</keyword>